<protein>
    <submittedName>
        <fullName evidence="1">Uncharacterized protein</fullName>
    </submittedName>
</protein>
<reference evidence="1 2" key="1">
    <citation type="journal article" date="2019" name="Genome Biol. Evol.">
        <title>Insights into the evolution of the New World diploid cottons (Gossypium, subgenus Houzingenia) based on genome sequencing.</title>
        <authorList>
            <person name="Grover C.E."/>
            <person name="Arick M.A. 2nd"/>
            <person name="Thrash A."/>
            <person name="Conover J.L."/>
            <person name="Sanders W.S."/>
            <person name="Peterson D.G."/>
            <person name="Frelichowski J.E."/>
            <person name="Scheffler J.A."/>
            <person name="Scheffler B.E."/>
            <person name="Wendel J.F."/>
        </authorList>
    </citation>
    <scope>NUCLEOTIDE SEQUENCE [LARGE SCALE GENOMIC DNA]</scope>
    <source>
        <strain evidence="1">1</strain>
        <tissue evidence="1">Leaf</tissue>
    </source>
</reference>
<dbReference type="Proteomes" id="UP000593576">
    <property type="component" value="Unassembled WGS sequence"/>
</dbReference>
<keyword evidence="2" id="KW-1185">Reference proteome</keyword>
<organism evidence="1 2">
    <name type="scientific">Gossypium schwendimanii</name>
    <name type="common">Cotton</name>
    <dbReference type="NCBI Taxonomy" id="34291"/>
    <lineage>
        <taxon>Eukaryota</taxon>
        <taxon>Viridiplantae</taxon>
        <taxon>Streptophyta</taxon>
        <taxon>Embryophyta</taxon>
        <taxon>Tracheophyta</taxon>
        <taxon>Spermatophyta</taxon>
        <taxon>Magnoliopsida</taxon>
        <taxon>eudicotyledons</taxon>
        <taxon>Gunneridae</taxon>
        <taxon>Pentapetalae</taxon>
        <taxon>rosids</taxon>
        <taxon>malvids</taxon>
        <taxon>Malvales</taxon>
        <taxon>Malvaceae</taxon>
        <taxon>Malvoideae</taxon>
        <taxon>Gossypium</taxon>
    </lineage>
</organism>
<name>A0A7J9N6B2_GOSSC</name>
<dbReference type="OrthoDB" id="1831914at2759"/>
<comment type="caution">
    <text evidence="1">The sequence shown here is derived from an EMBL/GenBank/DDBJ whole genome shotgun (WGS) entry which is preliminary data.</text>
</comment>
<accession>A0A7J9N6B2</accession>
<evidence type="ECO:0000313" key="1">
    <source>
        <dbReference type="EMBL" id="MBA0878119.1"/>
    </source>
</evidence>
<proteinExistence type="predicted"/>
<sequence>MLVTLYRDMCEATPPNKAKIRGCLSLLQSRARFRFPFLRLQVNHPYTFLLIMSYVGIPSALEDTASIRPTVKRKISMDTIQGSDNSGSNSG</sequence>
<evidence type="ECO:0000313" key="2">
    <source>
        <dbReference type="Proteomes" id="UP000593576"/>
    </source>
</evidence>
<dbReference type="EMBL" id="JABFAF010270547">
    <property type="protein sequence ID" value="MBA0878119.1"/>
    <property type="molecule type" value="Genomic_DNA"/>
</dbReference>
<gene>
    <name evidence="1" type="ORF">Goshw_014432</name>
</gene>
<dbReference type="AlphaFoldDB" id="A0A7J9N6B2"/>